<dbReference type="PANTHER" id="PTHR35486">
    <property type="entry name" value="EXPRESSED PROTEIN"/>
    <property type="match status" value="1"/>
</dbReference>
<keyword evidence="3" id="KW-1185">Reference proteome</keyword>
<evidence type="ECO:0000313" key="3">
    <source>
        <dbReference type="Proteomes" id="UP000655225"/>
    </source>
</evidence>
<comment type="caution">
    <text evidence="2">The sequence shown here is derived from an EMBL/GenBank/DDBJ whole genome shotgun (WGS) entry which is preliminary data.</text>
</comment>
<dbReference type="EMBL" id="JABCRI010000001">
    <property type="protein sequence ID" value="KAF8412827.1"/>
    <property type="molecule type" value="Genomic_DNA"/>
</dbReference>
<feature type="region of interest" description="Disordered" evidence="1">
    <location>
        <begin position="149"/>
        <end position="260"/>
    </location>
</feature>
<dbReference type="PANTHER" id="PTHR35486:SF1">
    <property type="entry name" value="OS02G0689500 PROTEIN"/>
    <property type="match status" value="1"/>
</dbReference>
<sequence>MRCTRHPSDLSSSLGVCASCLRERLFALIAAQTCHQPLTRPDEDRRKSDAHPPPPLLFPRSASPYISRRSDHDSSYQDHNFYYTPQANPTTTTSRKKGHRKVKFSLFSNLFRSRSDDPDSDSRVSTSSSSSWFSSLLSGRRKKKFRLCSLDEATPSGRPSRTRDLGLGMPPAKDADEDGDYENHEGFPTESGYSSESSQGWRKTPTRQSGRRRGQAHAHHSRNVSGLAFGLSPLVRASPSGQRNQKGGPPPDIGFSGEIRVSNMPHLSTAASSCANRSRKLADFGRYNFNP</sequence>
<feature type="compositionally biased region" description="Basic and acidic residues" evidence="1">
    <location>
        <begin position="40"/>
        <end position="50"/>
    </location>
</feature>
<feature type="compositionally biased region" description="Polar residues" evidence="1">
    <location>
        <begin position="83"/>
        <end position="93"/>
    </location>
</feature>
<dbReference type="AlphaFoldDB" id="A0A834ZUS6"/>
<accession>A0A834ZUS6</accession>
<organism evidence="2 3">
    <name type="scientific">Tetracentron sinense</name>
    <name type="common">Spur-leaf</name>
    <dbReference type="NCBI Taxonomy" id="13715"/>
    <lineage>
        <taxon>Eukaryota</taxon>
        <taxon>Viridiplantae</taxon>
        <taxon>Streptophyta</taxon>
        <taxon>Embryophyta</taxon>
        <taxon>Tracheophyta</taxon>
        <taxon>Spermatophyta</taxon>
        <taxon>Magnoliopsida</taxon>
        <taxon>Trochodendrales</taxon>
        <taxon>Trochodendraceae</taxon>
        <taxon>Tetracentron</taxon>
    </lineage>
</organism>
<dbReference type="OrthoDB" id="688025at2759"/>
<evidence type="ECO:0000256" key="1">
    <source>
        <dbReference type="SAM" id="MobiDB-lite"/>
    </source>
</evidence>
<feature type="region of interest" description="Disordered" evidence="1">
    <location>
        <begin position="39"/>
        <end position="99"/>
    </location>
</feature>
<name>A0A834ZUS6_TETSI</name>
<feature type="compositionally biased region" description="Polar residues" evidence="1">
    <location>
        <begin position="191"/>
        <end position="201"/>
    </location>
</feature>
<evidence type="ECO:0000313" key="2">
    <source>
        <dbReference type="EMBL" id="KAF8412827.1"/>
    </source>
</evidence>
<protein>
    <submittedName>
        <fullName evidence="2">Uncharacterized protein</fullName>
    </submittedName>
</protein>
<gene>
    <name evidence="2" type="ORF">HHK36_000798</name>
</gene>
<proteinExistence type="predicted"/>
<reference evidence="2 3" key="1">
    <citation type="submission" date="2020-04" db="EMBL/GenBank/DDBJ databases">
        <title>Plant Genome Project.</title>
        <authorList>
            <person name="Zhang R.-G."/>
        </authorList>
    </citation>
    <scope>NUCLEOTIDE SEQUENCE [LARGE SCALE GENOMIC DNA]</scope>
    <source>
        <strain evidence="2">YNK0</strain>
        <tissue evidence="2">Leaf</tissue>
    </source>
</reference>
<dbReference type="Proteomes" id="UP000655225">
    <property type="component" value="Unassembled WGS sequence"/>
</dbReference>
<dbReference type="OMA" id="GDIAYEY"/>
<feature type="compositionally biased region" description="Basic residues" evidence="1">
    <location>
        <begin position="209"/>
        <end position="222"/>
    </location>
</feature>